<gene>
    <name evidence="1" type="ORF">SSLFYP27_00135</name>
</gene>
<dbReference type="AlphaFoldDB" id="A0A6N3DV85"/>
<dbReference type="EMBL" id="CACRUO010000045">
    <property type="protein sequence ID" value="VYU30461.1"/>
    <property type="molecule type" value="Genomic_DNA"/>
</dbReference>
<organism evidence="1">
    <name type="scientific">Staphylococcus simulans</name>
    <dbReference type="NCBI Taxonomy" id="1286"/>
    <lineage>
        <taxon>Bacteria</taxon>
        <taxon>Bacillati</taxon>
        <taxon>Bacillota</taxon>
        <taxon>Bacilli</taxon>
        <taxon>Bacillales</taxon>
        <taxon>Staphylococcaceae</taxon>
        <taxon>Staphylococcus</taxon>
    </lineage>
</organism>
<name>A0A6N3DV85_STASI</name>
<evidence type="ECO:0000313" key="1">
    <source>
        <dbReference type="EMBL" id="VYU30461.1"/>
    </source>
</evidence>
<dbReference type="RefSeq" id="WP_156666862.1">
    <property type="nucleotide sequence ID" value="NZ_CACRUO010000045.1"/>
</dbReference>
<accession>A0A6N3DV85</accession>
<protein>
    <submittedName>
        <fullName evidence="1">Uncharacterized protein</fullName>
    </submittedName>
</protein>
<reference evidence="1" key="1">
    <citation type="submission" date="2019-11" db="EMBL/GenBank/DDBJ databases">
        <authorList>
            <person name="Feng L."/>
        </authorList>
    </citation>
    <scope>NUCLEOTIDE SEQUENCE</scope>
    <source>
        <strain evidence="1">SsimulansLFYP27</strain>
    </source>
</reference>
<proteinExistence type="predicted"/>
<sequence length="59" mass="7234">MNPRLKRAYQSYIEKFGEQPPKPYMSTLSEYEQEEVINKRIRTNTKFSDDKYYKKIPVR</sequence>